<evidence type="ECO:0000313" key="2">
    <source>
        <dbReference type="Proteomes" id="UP000653305"/>
    </source>
</evidence>
<comment type="caution">
    <text evidence="1">The sequence shown here is derived from an EMBL/GenBank/DDBJ whole genome shotgun (WGS) entry which is preliminary data.</text>
</comment>
<dbReference type="Proteomes" id="UP000653305">
    <property type="component" value="Unassembled WGS sequence"/>
</dbReference>
<dbReference type="OrthoDB" id="588983at2759"/>
<name>A0A830C4N6_9LAMI</name>
<keyword evidence="2" id="KW-1185">Reference proteome</keyword>
<dbReference type="GO" id="GO:0005829">
    <property type="term" value="C:cytosol"/>
    <property type="evidence" value="ECO:0007669"/>
    <property type="project" value="TreeGrafter"/>
</dbReference>
<dbReference type="AlphaFoldDB" id="A0A830C4N6"/>
<sequence length="79" mass="8214">MANMPTPEATITDVDLKGFGLSGLNLLTKVSVSNPYSILIPIGEIAYVVKSAGRENGGSGTIPDPGSLKANDFGFVLLY</sequence>
<gene>
    <name evidence="1" type="ORF">PHJA_001351900</name>
</gene>
<dbReference type="PANTHER" id="PTHR31459:SF19">
    <property type="entry name" value="DESICCATION-RELATED PROTEIN LEA14-RELATED"/>
    <property type="match status" value="1"/>
</dbReference>
<organism evidence="1 2">
    <name type="scientific">Phtheirospermum japonicum</name>
    <dbReference type="NCBI Taxonomy" id="374723"/>
    <lineage>
        <taxon>Eukaryota</taxon>
        <taxon>Viridiplantae</taxon>
        <taxon>Streptophyta</taxon>
        <taxon>Embryophyta</taxon>
        <taxon>Tracheophyta</taxon>
        <taxon>Spermatophyta</taxon>
        <taxon>Magnoliopsida</taxon>
        <taxon>eudicotyledons</taxon>
        <taxon>Gunneridae</taxon>
        <taxon>Pentapetalae</taxon>
        <taxon>asterids</taxon>
        <taxon>lamiids</taxon>
        <taxon>Lamiales</taxon>
        <taxon>Orobanchaceae</taxon>
        <taxon>Orobanchaceae incertae sedis</taxon>
        <taxon>Phtheirospermum</taxon>
    </lineage>
</organism>
<dbReference type="EMBL" id="BMAC01000266">
    <property type="protein sequence ID" value="GFP92078.1"/>
    <property type="molecule type" value="Genomic_DNA"/>
</dbReference>
<accession>A0A830C4N6</accession>
<dbReference type="PANTHER" id="PTHR31459">
    <property type="match status" value="1"/>
</dbReference>
<dbReference type="InterPro" id="IPR045043">
    <property type="entry name" value="Lea14-like"/>
</dbReference>
<reference evidence="1" key="1">
    <citation type="submission" date="2020-07" db="EMBL/GenBank/DDBJ databases">
        <title>Ethylene signaling mediates host invasion by parasitic plants.</title>
        <authorList>
            <person name="Yoshida S."/>
        </authorList>
    </citation>
    <scope>NUCLEOTIDE SEQUENCE</scope>
    <source>
        <strain evidence="1">Okayama</strain>
    </source>
</reference>
<dbReference type="Gene3D" id="2.60.40.1820">
    <property type="match status" value="1"/>
</dbReference>
<evidence type="ECO:0000313" key="1">
    <source>
        <dbReference type="EMBL" id="GFP92078.1"/>
    </source>
</evidence>
<proteinExistence type="predicted"/>
<protein>
    <submittedName>
        <fullName evidence="1">Desiccation protectant protein lea14 homolog</fullName>
    </submittedName>
</protein>
<dbReference type="SUPFAM" id="SSF117070">
    <property type="entry name" value="LEA14-like"/>
    <property type="match status" value="1"/>
</dbReference>